<organism evidence="1 2">
    <name type="scientific">Paxillus involutus ATCC 200175</name>
    <dbReference type="NCBI Taxonomy" id="664439"/>
    <lineage>
        <taxon>Eukaryota</taxon>
        <taxon>Fungi</taxon>
        <taxon>Dikarya</taxon>
        <taxon>Basidiomycota</taxon>
        <taxon>Agaricomycotina</taxon>
        <taxon>Agaricomycetes</taxon>
        <taxon>Agaricomycetidae</taxon>
        <taxon>Boletales</taxon>
        <taxon>Paxilineae</taxon>
        <taxon>Paxillaceae</taxon>
        <taxon>Paxillus</taxon>
    </lineage>
</organism>
<protein>
    <recommendedName>
        <fullName evidence="3">F-box domain-containing protein</fullName>
    </recommendedName>
</protein>
<reference evidence="2" key="2">
    <citation type="submission" date="2015-01" db="EMBL/GenBank/DDBJ databases">
        <title>Evolutionary Origins and Diversification of the Mycorrhizal Mutualists.</title>
        <authorList>
            <consortium name="DOE Joint Genome Institute"/>
            <consortium name="Mycorrhizal Genomics Consortium"/>
            <person name="Kohler A."/>
            <person name="Kuo A."/>
            <person name="Nagy L.G."/>
            <person name="Floudas D."/>
            <person name="Copeland A."/>
            <person name="Barry K.W."/>
            <person name="Cichocki N."/>
            <person name="Veneault-Fourrey C."/>
            <person name="LaButti K."/>
            <person name="Lindquist E.A."/>
            <person name="Lipzen A."/>
            <person name="Lundell T."/>
            <person name="Morin E."/>
            <person name="Murat C."/>
            <person name="Riley R."/>
            <person name="Ohm R."/>
            <person name="Sun H."/>
            <person name="Tunlid A."/>
            <person name="Henrissat B."/>
            <person name="Grigoriev I.V."/>
            <person name="Hibbett D.S."/>
            <person name="Martin F."/>
        </authorList>
    </citation>
    <scope>NUCLEOTIDE SEQUENCE [LARGE SCALE GENOMIC DNA]</scope>
    <source>
        <strain evidence="2">ATCC 200175</strain>
    </source>
</reference>
<gene>
    <name evidence="1" type="ORF">PAXINDRAFT_171161</name>
</gene>
<evidence type="ECO:0000313" key="1">
    <source>
        <dbReference type="EMBL" id="KIJ12465.1"/>
    </source>
</evidence>
<evidence type="ECO:0008006" key="3">
    <source>
        <dbReference type="Google" id="ProtNLM"/>
    </source>
</evidence>
<proteinExistence type="predicted"/>
<sequence length="494" mass="54715">MVPTIPPEIWLMVARFIPSSILRNLCSVNPVFLDLALNDKYNDINLATRWTPAITEHRISYLRFIPTWYLPFDLSRFIDPIVCRISDVKMCNALMETTLVNFPNISSLFIIEGSDLSSQTQPCPFLVNAYTACASNLRTLSLLASANFNALFPPNASVLTSLEEVTLTFAPGDDSRADAEAASTFFQAISSTLTTLDISFNCGTSDDPFRLLQSLPRQGGKTAFPKLTSLKLFHHEPPASPSPNLIRFLNQHAATHKHLCLQHTRPSPFGFRPLDNLDPLLPVLPHLESLSIIDRPSFWNVQKLTSSEGLDVARAYIQHSGSTLTSLGLTHCSFTLHDLGMLLDLLGRGPSGDTEGSRLKSLTVTVKFLSPQLLDMLAEKLPRLDRLKVSLADLRSNDGAAVPTSTGEGTRTGSGYLTHEVIEPFLLEMTTRSYSRWSLRSFEIDAVCPRPGMVMAILMPLTPCIPHLVEIDGLFMKMWREPGSAWKEIGYGLD</sequence>
<dbReference type="InterPro" id="IPR032675">
    <property type="entry name" value="LRR_dom_sf"/>
</dbReference>
<dbReference type="SUPFAM" id="SSF52047">
    <property type="entry name" value="RNI-like"/>
    <property type="match status" value="1"/>
</dbReference>
<dbReference type="Gene3D" id="3.80.10.10">
    <property type="entry name" value="Ribonuclease Inhibitor"/>
    <property type="match status" value="1"/>
</dbReference>
<reference evidence="1 2" key="1">
    <citation type="submission" date="2014-06" db="EMBL/GenBank/DDBJ databases">
        <authorList>
            <consortium name="DOE Joint Genome Institute"/>
            <person name="Kuo A."/>
            <person name="Kohler A."/>
            <person name="Nagy L.G."/>
            <person name="Floudas D."/>
            <person name="Copeland A."/>
            <person name="Barry K.W."/>
            <person name="Cichocki N."/>
            <person name="Veneault-Fourrey C."/>
            <person name="LaButti K."/>
            <person name="Lindquist E.A."/>
            <person name="Lipzen A."/>
            <person name="Lundell T."/>
            <person name="Morin E."/>
            <person name="Murat C."/>
            <person name="Sun H."/>
            <person name="Tunlid A."/>
            <person name="Henrissat B."/>
            <person name="Grigoriev I.V."/>
            <person name="Hibbett D.S."/>
            <person name="Martin F."/>
            <person name="Nordberg H.P."/>
            <person name="Cantor M.N."/>
            <person name="Hua S.X."/>
        </authorList>
    </citation>
    <scope>NUCLEOTIDE SEQUENCE [LARGE SCALE GENOMIC DNA]</scope>
    <source>
        <strain evidence="1 2">ATCC 200175</strain>
    </source>
</reference>
<accession>A0A0C9TA00</accession>
<dbReference type="AlphaFoldDB" id="A0A0C9TA00"/>
<keyword evidence="2" id="KW-1185">Reference proteome</keyword>
<name>A0A0C9TA00_PAXIN</name>
<evidence type="ECO:0000313" key="2">
    <source>
        <dbReference type="Proteomes" id="UP000053647"/>
    </source>
</evidence>
<dbReference type="HOGENOM" id="CLU_028894_1_0_1"/>
<dbReference type="OrthoDB" id="3071584at2759"/>
<dbReference type="EMBL" id="KN819363">
    <property type="protein sequence ID" value="KIJ12465.1"/>
    <property type="molecule type" value="Genomic_DNA"/>
</dbReference>
<dbReference type="Proteomes" id="UP000053647">
    <property type="component" value="Unassembled WGS sequence"/>
</dbReference>